<feature type="region of interest" description="Disordered" evidence="4">
    <location>
        <begin position="1"/>
        <end position="61"/>
    </location>
</feature>
<keyword evidence="2" id="KW-0677">Repeat</keyword>
<evidence type="ECO:0000313" key="5">
    <source>
        <dbReference type="EMBL" id="QYZ71738.1"/>
    </source>
</evidence>
<protein>
    <recommendedName>
        <fullName evidence="7">Serine acetyltransferase</fullName>
    </recommendedName>
</protein>
<dbReference type="CDD" id="cd03354">
    <property type="entry name" value="LbH_SAT"/>
    <property type="match status" value="1"/>
</dbReference>
<dbReference type="Proteomes" id="UP000826300">
    <property type="component" value="Chromosome"/>
</dbReference>
<sequence length="223" mass="24037">MGAPWERRGPRRYRQRPPGCQWPVTSGGPFAAGGKKGRWPTRQGGRVVQGDGPGEVAGVSADVPDWSREEPRRFWDPSRRLLRSIRRYQAARARGAGIAARWWVLQHRFWSVITGAEIPLTVRIGGGLLLPHPNGVVIHPEVEIGPNCLIFQQVTLGNTDHRAGVPRLAGHVDIGAGARVLGPVTLGPHAAVGANAVVLKDVPGGHVAMGIPARIRPRRIEGA</sequence>
<dbReference type="InterPro" id="IPR011004">
    <property type="entry name" value="Trimer_LpxA-like_sf"/>
</dbReference>
<name>A0A8G0ZZA3_9RHOB</name>
<dbReference type="InterPro" id="IPR045304">
    <property type="entry name" value="LbH_SAT"/>
</dbReference>
<dbReference type="KEGG" id="nsm:JO391_09720"/>
<dbReference type="PROSITE" id="PS00101">
    <property type="entry name" value="HEXAPEP_TRANSFERASES"/>
    <property type="match status" value="1"/>
</dbReference>
<dbReference type="GO" id="GO:0016746">
    <property type="term" value="F:acyltransferase activity"/>
    <property type="evidence" value="ECO:0007669"/>
    <property type="project" value="UniProtKB-KW"/>
</dbReference>
<dbReference type="SUPFAM" id="SSF51161">
    <property type="entry name" value="Trimeric LpxA-like enzymes"/>
    <property type="match status" value="1"/>
</dbReference>
<gene>
    <name evidence="5" type="ORF">JO391_09720</name>
</gene>
<evidence type="ECO:0000256" key="3">
    <source>
        <dbReference type="ARBA" id="ARBA00023315"/>
    </source>
</evidence>
<keyword evidence="3" id="KW-0012">Acyltransferase</keyword>
<accession>A0A8G0ZZA3</accession>
<keyword evidence="6" id="KW-1185">Reference proteome</keyword>
<evidence type="ECO:0008006" key="7">
    <source>
        <dbReference type="Google" id="ProtNLM"/>
    </source>
</evidence>
<reference evidence="5" key="1">
    <citation type="submission" date="2021-02" db="EMBL/GenBank/DDBJ databases">
        <title>Rhodobacter shimadae sp. nov., an aerobic anoxygenic phototrophic bacterium isolated from a hot spring.</title>
        <authorList>
            <person name="Muramatsu S."/>
            <person name="Haruta S."/>
            <person name="Hirose S."/>
            <person name="Hanada S."/>
        </authorList>
    </citation>
    <scope>NUCLEOTIDE SEQUENCE</scope>
    <source>
        <strain evidence="5">N10</strain>
    </source>
</reference>
<evidence type="ECO:0000256" key="1">
    <source>
        <dbReference type="ARBA" id="ARBA00022679"/>
    </source>
</evidence>
<dbReference type="EMBL" id="CP069370">
    <property type="protein sequence ID" value="QYZ71738.1"/>
    <property type="molecule type" value="Genomic_DNA"/>
</dbReference>
<organism evidence="5 6">
    <name type="scientific">Neotabrizicola shimadae</name>
    <dbReference type="NCBI Taxonomy" id="2807096"/>
    <lineage>
        <taxon>Bacteria</taxon>
        <taxon>Pseudomonadati</taxon>
        <taxon>Pseudomonadota</taxon>
        <taxon>Alphaproteobacteria</taxon>
        <taxon>Rhodobacterales</taxon>
        <taxon>Paracoccaceae</taxon>
        <taxon>Neotabrizicola</taxon>
    </lineage>
</organism>
<keyword evidence="1" id="KW-0808">Transferase</keyword>
<evidence type="ECO:0000313" key="6">
    <source>
        <dbReference type="Proteomes" id="UP000826300"/>
    </source>
</evidence>
<proteinExistence type="predicted"/>
<evidence type="ECO:0000256" key="4">
    <source>
        <dbReference type="SAM" id="MobiDB-lite"/>
    </source>
</evidence>
<dbReference type="PANTHER" id="PTHR42811">
    <property type="entry name" value="SERINE ACETYLTRANSFERASE"/>
    <property type="match status" value="1"/>
</dbReference>
<dbReference type="AlphaFoldDB" id="A0A8G0ZZA3"/>
<evidence type="ECO:0000256" key="2">
    <source>
        <dbReference type="ARBA" id="ARBA00022737"/>
    </source>
</evidence>
<dbReference type="InterPro" id="IPR018357">
    <property type="entry name" value="Hexapep_transf_CS"/>
</dbReference>
<dbReference type="Gene3D" id="2.160.10.10">
    <property type="entry name" value="Hexapeptide repeat proteins"/>
    <property type="match status" value="1"/>
</dbReference>